<proteinExistence type="predicted"/>
<feature type="transmembrane region" description="Helical" evidence="1">
    <location>
        <begin position="69"/>
        <end position="89"/>
    </location>
</feature>
<reference evidence="2 3" key="1">
    <citation type="journal article" date="2020" name="Nature">
        <title>Six reference-quality genomes reveal evolution of bat adaptations.</title>
        <authorList>
            <person name="Jebb D."/>
            <person name="Huang Z."/>
            <person name="Pippel M."/>
            <person name="Hughes G.M."/>
            <person name="Lavrichenko K."/>
            <person name="Devanna P."/>
            <person name="Winkler S."/>
            <person name="Jermiin L.S."/>
            <person name="Skirmuntt E.C."/>
            <person name="Katzourakis A."/>
            <person name="Burkitt-Gray L."/>
            <person name="Ray D.A."/>
            <person name="Sullivan K.A.M."/>
            <person name="Roscito J.G."/>
            <person name="Kirilenko B.M."/>
            <person name="Davalos L.M."/>
            <person name="Corthals A.P."/>
            <person name="Power M.L."/>
            <person name="Jones G."/>
            <person name="Ransome R.D."/>
            <person name="Dechmann D.K.N."/>
            <person name="Locatelli A.G."/>
            <person name="Puechmaille S.J."/>
            <person name="Fedrigo O."/>
            <person name="Jarvis E.D."/>
            <person name="Hiller M."/>
            <person name="Vernes S.C."/>
            <person name="Myers E.W."/>
            <person name="Teeling E.C."/>
        </authorList>
    </citation>
    <scope>NUCLEOTIDE SEQUENCE [LARGE SCALE GENOMIC DNA]</scope>
    <source>
        <strain evidence="2">MPipKuh1</strain>
        <tissue evidence="2">Flight muscle</tissue>
    </source>
</reference>
<evidence type="ECO:0000313" key="2">
    <source>
        <dbReference type="EMBL" id="KAF6316177.1"/>
    </source>
</evidence>
<keyword evidence="1" id="KW-0812">Transmembrane</keyword>
<evidence type="ECO:0000256" key="1">
    <source>
        <dbReference type="SAM" id="Phobius"/>
    </source>
</evidence>
<gene>
    <name evidence="2" type="ORF">mPipKuh1_008688</name>
</gene>
<accession>A0A7J7UTE7</accession>
<name>A0A7J7UTE7_PIPKU</name>
<sequence length="153" mass="17145">MPWSPPSWPTSRIPPWPQLCTGGVPWPGLCSLTILDPLGDVREPVSAQSHRPGQRTSLVHKFMHWASNIYIYLCVCLCVCVCVCVRACAHARARARVHALLCACNISNISEMYDSNDIRKKREELGFFLLLKSIHTHEAVSELGLVVNVYCKT</sequence>
<comment type="caution">
    <text evidence="2">The sequence shown here is derived from an EMBL/GenBank/DDBJ whole genome shotgun (WGS) entry which is preliminary data.</text>
</comment>
<organism evidence="2 3">
    <name type="scientific">Pipistrellus kuhlii</name>
    <name type="common">Kuhl's pipistrelle</name>
    <dbReference type="NCBI Taxonomy" id="59472"/>
    <lineage>
        <taxon>Eukaryota</taxon>
        <taxon>Metazoa</taxon>
        <taxon>Chordata</taxon>
        <taxon>Craniata</taxon>
        <taxon>Vertebrata</taxon>
        <taxon>Euteleostomi</taxon>
        <taxon>Mammalia</taxon>
        <taxon>Eutheria</taxon>
        <taxon>Laurasiatheria</taxon>
        <taxon>Chiroptera</taxon>
        <taxon>Yangochiroptera</taxon>
        <taxon>Vespertilionidae</taxon>
        <taxon>Pipistrellus</taxon>
    </lineage>
</organism>
<protein>
    <submittedName>
        <fullName evidence="2">Uncharacterized protein</fullName>
    </submittedName>
</protein>
<dbReference type="Proteomes" id="UP000558488">
    <property type="component" value="Unassembled WGS sequence"/>
</dbReference>
<dbReference type="AlphaFoldDB" id="A0A7J7UTE7"/>
<dbReference type="EMBL" id="JACAGB010000018">
    <property type="protein sequence ID" value="KAF6316177.1"/>
    <property type="molecule type" value="Genomic_DNA"/>
</dbReference>
<evidence type="ECO:0000313" key="3">
    <source>
        <dbReference type="Proteomes" id="UP000558488"/>
    </source>
</evidence>
<keyword evidence="1" id="KW-0472">Membrane</keyword>
<keyword evidence="3" id="KW-1185">Reference proteome</keyword>
<keyword evidence="1" id="KW-1133">Transmembrane helix</keyword>